<dbReference type="Gene3D" id="1.10.10.10">
    <property type="entry name" value="Winged helix-like DNA-binding domain superfamily/Winged helix DNA-binding domain"/>
    <property type="match status" value="1"/>
</dbReference>
<proteinExistence type="predicted"/>
<sequence length="375" mass="41213">MDHRDKYETEMHETIRGLYQGIVEPDAWQRSLAALCRATDSAYGSLVVLDTIHDRFTVNQVVNPVPEAAAAYHRDFEPVDPAHRFTAELNAGDWYVDTRELGGHHAMYRLPFYGEFIRAYGMSSVAGCLVERRPDYDVFLALQRAAGRDSYLPHEVQGIDWAIPHLRQAIALREHAQACLAMSALSATLLDQFAFAVLVLLPDGRLLMGNRQGKDWLRRLLPAAGRTTAWTLSRSFHEMLQAACDPAAPIPARGARARAADGCEASVVVVPLPPQHRLAQDWQQPAALVMVHEVKEVPPLLGSLLRDLYGLTPAEIRLATALAGGTGLPEACARLGIHRETSRSQLKSIFQKTGTGTQARLAHLLTQLGAALVDA</sequence>
<dbReference type="InterPro" id="IPR000792">
    <property type="entry name" value="Tscrpt_reg_LuxR_C"/>
</dbReference>
<dbReference type="RefSeq" id="WP_071068650.1">
    <property type="nucleotide sequence ID" value="NZ_CP017754.1"/>
</dbReference>
<feature type="domain" description="HTH luxR-type" evidence="1">
    <location>
        <begin position="308"/>
        <end position="365"/>
    </location>
</feature>
<dbReference type="SMART" id="SM00421">
    <property type="entry name" value="HTH_LUXR"/>
    <property type="match status" value="1"/>
</dbReference>
<dbReference type="InterPro" id="IPR016032">
    <property type="entry name" value="Sig_transdc_resp-reg_C-effctor"/>
</dbReference>
<accession>A0ABM6F226</accession>
<dbReference type="InterPro" id="IPR036388">
    <property type="entry name" value="WH-like_DNA-bd_sf"/>
</dbReference>
<reference evidence="2 3" key="1">
    <citation type="submission" date="2016-10" db="EMBL/GenBank/DDBJ databases">
        <title>Complete genome sequences of three Cupriavidus strains isolated from various Malaysian environments.</title>
        <authorList>
            <person name="Abdullah A.A.-A."/>
            <person name="Shafie N.A.H."/>
            <person name="Lau N.S."/>
        </authorList>
    </citation>
    <scope>NUCLEOTIDE SEQUENCE [LARGE SCALE GENOMIC DNA]</scope>
    <source>
        <strain evidence="2 3">USMAA1020</strain>
    </source>
</reference>
<dbReference type="SUPFAM" id="SSF46894">
    <property type="entry name" value="C-terminal effector domain of the bipartite response regulators"/>
    <property type="match status" value="1"/>
</dbReference>
<keyword evidence="3" id="KW-1185">Reference proteome</keyword>
<dbReference type="EMBL" id="CP017754">
    <property type="protein sequence ID" value="AOZ05211.1"/>
    <property type="molecule type" value="Genomic_DNA"/>
</dbReference>
<gene>
    <name evidence="2" type="ORF">BKK80_04765</name>
</gene>
<name>A0ABM6F226_9BURK</name>
<dbReference type="Proteomes" id="UP000177515">
    <property type="component" value="Chromosome 1"/>
</dbReference>
<evidence type="ECO:0000313" key="3">
    <source>
        <dbReference type="Proteomes" id="UP000177515"/>
    </source>
</evidence>
<evidence type="ECO:0000313" key="2">
    <source>
        <dbReference type="EMBL" id="AOZ05211.1"/>
    </source>
</evidence>
<organism evidence="2 3">
    <name type="scientific">Cupriavidus malaysiensis</name>
    <dbReference type="NCBI Taxonomy" id="367825"/>
    <lineage>
        <taxon>Bacteria</taxon>
        <taxon>Pseudomonadati</taxon>
        <taxon>Pseudomonadota</taxon>
        <taxon>Betaproteobacteria</taxon>
        <taxon>Burkholderiales</taxon>
        <taxon>Burkholderiaceae</taxon>
        <taxon>Cupriavidus</taxon>
    </lineage>
</organism>
<protein>
    <submittedName>
        <fullName evidence="2">LuxR family transcriptional regulator</fullName>
    </submittedName>
</protein>
<evidence type="ECO:0000259" key="1">
    <source>
        <dbReference type="SMART" id="SM00421"/>
    </source>
</evidence>